<feature type="binding site" evidence="6">
    <location>
        <position position="20"/>
    </location>
    <ligand>
        <name>(6S)-5-formyl-5,6,7,8-tetrahydrofolate</name>
        <dbReference type="ChEBI" id="CHEBI:57457"/>
    </ligand>
</feature>
<reference evidence="9" key="2">
    <citation type="submission" date="2023-01" db="EMBL/GenBank/DDBJ databases">
        <title>Draft genome sequence of Methylophaga thalassica strain NBRC 102424.</title>
        <authorList>
            <person name="Sun Q."/>
            <person name="Mori K."/>
        </authorList>
    </citation>
    <scope>NUCLEOTIDE SEQUENCE</scope>
    <source>
        <strain evidence="9">NBRC 102424</strain>
    </source>
</reference>
<gene>
    <name evidence="6 9" type="primary">mnmE</name>
    <name evidence="6" type="synonym">trmE</name>
    <name evidence="9" type="ORF">GCM10007891_22740</name>
</gene>
<evidence type="ECO:0000256" key="1">
    <source>
        <dbReference type="ARBA" id="ARBA00011043"/>
    </source>
</evidence>
<dbReference type="SUPFAM" id="SSF116878">
    <property type="entry name" value="TrmE connector domain"/>
    <property type="match status" value="1"/>
</dbReference>
<feature type="binding site" evidence="6">
    <location>
        <position position="243"/>
    </location>
    <ligand>
        <name>K(+)</name>
        <dbReference type="ChEBI" id="CHEBI:29103"/>
    </ligand>
</feature>
<dbReference type="HAMAP" id="MF_00379">
    <property type="entry name" value="GTPase_MnmE"/>
    <property type="match status" value="1"/>
</dbReference>
<dbReference type="Pfam" id="PF10396">
    <property type="entry name" value="TrmE_N"/>
    <property type="match status" value="1"/>
</dbReference>
<keyword evidence="5 6" id="KW-0342">GTP-binding</keyword>
<dbReference type="InterPro" id="IPR004520">
    <property type="entry name" value="GTPase_MnmE"/>
</dbReference>
<dbReference type="InterPro" id="IPR027368">
    <property type="entry name" value="MnmE_dom2"/>
</dbReference>
<keyword evidence="3 6" id="KW-0547">Nucleotide-binding</keyword>
<reference evidence="9" key="1">
    <citation type="journal article" date="2014" name="Int. J. Syst. Evol. Microbiol.">
        <title>Complete genome of a new Firmicutes species belonging to the dominant human colonic microbiota ('Ruminococcus bicirculans') reveals two chromosomes and a selective capacity to utilize plant glucans.</title>
        <authorList>
            <consortium name="NISC Comparative Sequencing Program"/>
            <person name="Wegmann U."/>
            <person name="Louis P."/>
            <person name="Goesmann A."/>
            <person name="Henrissat B."/>
            <person name="Duncan S.H."/>
            <person name="Flint H.J."/>
        </authorList>
    </citation>
    <scope>NUCLEOTIDE SEQUENCE</scope>
    <source>
        <strain evidence="9">NBRC 102424</strain>
    </source>
</reference>
<name>A0ABQ5TXB9_9GAMM</name>
<organism evidence="9 10">
    <name type="scientific">Methylophaga thalassica</name>
    <dbReference type="NCBI Taxonomy" id="40223"/>
    <lineage>
        <taxon>Bacteria</taxon>
        <taxon>Pseudomonadati</taxon>
        <taxon>Pseudomonadota</taxon>
        <taxon>Gammaproteobacteria</taxon>
        <taxon>Thiotrichales</taxon>
        <taxon>Piscirickettsiaceae</taxon>
        <taxon>Methylophaga</taxon>
    </lineage>
</organism>
<dbReference type="RefSeq" id="WP_284723395.1">
    <property type="nucleotide sequence ID" value="NZ_BSND01000006.1"/>
</dbReference>
<comment type="subcellular location">
    <subcellularLocation>
        <location evidence="6">Cytoplasm</location>
    </subcellularLocation>
</comment>
<dbReference type="NCBIfam" id="TIGR00450">
    <property type="entry name" value="mnmE_trmE_thdF"/>
    <property type="match status" value="1"/>
</dbReference>
<comment type="subunit">
    <text evidence="6">Homodimer. Heterotetramer of two MnmE and two MnmG subunits.</text>
</comment>
<comment type="caution">
    <text evidence="9">The sequence shown here is derived from an EMBL/GenBank/DDBJ whole genome shotgun (WGS) entry which is preliminary data.</text>
</comment>
<dbReference type="InterPro" id="IPR025867">
    <property type="entry name" value="MnmE_helical"/>
</dbReference>
<evidence type="ECO:0000259" key="8">
    <source>
        <dbReference type="PROSITE" id="PS51709"/>
    </source>
</evidence>
<dbReference type="EMBL" id="BSND01000006">
    <property type="protein sequence ID" value="GLQ00421.1"/>
    <property type="molecule type" value="Genomic_DNA"/>
</dbReference>
<feature type="binding site" evidence="6">
    <location>
        <position position="247"/>
    </location>
    <ligand>
        <name>Mg(2+)</name>
        <dbReference type="ChEBI" id="CHEBI:18420"/>
    </ligand>
</feature>
<dbReference type="SUPFAM" id="SSF52540">
    <property type="entry name" value="P-loop containing nucleoside triphosphate hydrolases"/>
    <property type="match status" value="1"/>
</dbReference>
<keyword evidence="6" id="KW-0479">Metal-binding</keyword>
<evidence type="ECO:0000313" key="10">
    <source>
        <dbReference type="Proteomes" id="UP001161423"/>
    </source>
</evidence>
<dbReference type="InterPro" id="IPR006073">
    <property type="entry name" value="GTP-bd"/>
</dbReference>
<keyword evidence="4 6" id="KW-0630">Potassium</keyword>
<dbReference type="EC" id="3.6.-.-" evidence="6"/>
<dbReference type="PANTHER" id="PTHR42714:SF2">
    <property type="entry name" value="TRNA MODIFICATION GTPASE GTPBP3, MITOCHONDRIAL"/>
    <property type="match status" value="1"/>
</dbReference>
<feature type="binding site" evidence="6">
    <location>
        <begin position="241"/>
        <end position="247"/>
    </location>
    <ligand>
        <name>GTP</name>
        <dbReference type="ChEBI" id="CHEBI:37565"/>
    </ligand>
</feature>
<dbReference type="CDD" id="cd04164">
    <property type="entry name" value="trmE"/>
    <property type="match status" value="1"/>
</dbReference>
<keyword evidence="10" id="KW-1185">Reference proteome</keyword>
<dbReference type="Proteomes" id="UP001161423">
    <property type="component" value="Unassembled WGS sequence"/>
</dbReference>
<comment type="cofactor">
    <cofactor evidence="6">
        <name>K(+)</name>
        <dbReference type="ChEBI" id="CHEBI:29103"/>
    </cofactor>
    <text evidence="6">Binds 1 potassium ion per subunit.</text>
</comment>
<dbReference type="PROSITE" id="PS51709">
    <property type="entry name" value="G_TRME"/>
    <property type="match status" value="1"/>
</dbReference>
<keyword evidence="6" id="KW-0963">Cytoplasm</keyword>
<dbReference type="Gene3D" id="3.40.50.300">
    <property type="entry name" value="P-loop containing nucleotide triphosphate hydrolases"/>
    <property type="match status" value="1"/>
</dbReference>
<dbReference type="NCBIfam" id="NF003661">
    <property type="entry name" value="PRK05291.1-3"/>
    <property type="match status" value="1"/>
</dbReference>
<feature type="binding site" evidence="6">
    <location>
        <begin position="266"/>
        <end position="269"/>
    </location>
    <ligand>
        <name>GTP</name>
        <dbReference type="ChEBI" id="CHEBI:37565"/>
    </ligand>
</feature>
<accession>A0ABQ5TXB9</accession>
<evidence type="ECO:0000256" key="4">
    <source>
        <dbReference type="ARBA" id="ARBA00022958"/>
    </source>
</evidence>
<dbReference type="Pfam" id="PF01926">
    <property type="entry name" value="MMR_HSR1"/>
    <property type="match status" value="1"/>
</dbReference>
<evidence type="ECO:0000256" key="6">
    <source>
        <dbReference type="HAMAP-Rule" id="MF_00379"/>
    </source>
</evidence>
<dbReference type="Pfam" id="PF12631">
    <property type="entry name" value="MnmE_helical"/>
    <property type="match status" value="1"/>
</dbReference>
<dbReference type="PANTHER" id="PTHR42714">
    <property type="entry name" value="TRNA MODIFICATION GTPASE GTPBP3"/>
    <property type="match status" value="1"/>
</dbReference>
<dbReference type="Gene3D" id="1.20.120.430">
    <property type="entry name" value="tRNA modification GTPase MnmE domain 2"/>
    <property type="match status" value="1"/>
</dbReference>
<evidence type="ECO:0000313" key="9">
    <source>
        <dbReference type="EMBL" id="GLQ00421.1"/>
    </source>
</evidence>
<dbReference type="CDD" id="cd14858">
    <property type="entry name" value="TrmE_N"/>
    <property type="match status" value="1"/>
</dbReference>
<feature type="binding site" evidence="6">
    <location>
        <position position="447"/>
    </location>
    <ligand>
        <name>(6S)-5-formyl-5,6,7,8-tetrahydrofolate</name>
        <dbReference type="ChEBI" id="CHEBI:57457"/>
    </ligand>
</feature>
<comment type="caution">
    <text evidence="6">Lacks conserved residue(s) required for the propagation of feature annotation.</text>
</comment>
<protein>
    <recommendedName>
        <fullName evidence="6">tRNA modification GTPase MnmE</fullName>
        <ecNumber evidence="6">3.6.-.-</ecNumber>
    </recommendedName>
</protein>
<feature type="binding site" evidence="6">
    <location>
        <position position="226"/>
    </location>
    <ligand>
        <name>Mg(2+)</name>
        <dbReference type="ChEBI" id="CHEBI:18420"/>
    </ligand>
</feature>
<evidence type="ECO:0000256" key="2">
    <source>
        <dbReference type="ARBA" id="ARBA00022694"/>
    </source>
</evidence>
<evidence type="ECO:0000256" key="7">
    <source>
        <dbReference type="RuleBase" id="RU003313"/>
    </source>
</evidence>
<feature type="binding site" evidence="6">
    <location>
        <position position="222"/>
    </location>
    <ligand>
        <name>K(+)</name>
        <dbReference type="ChEBI" id="CHEBI:29103"/>
    </ligand>
</feature>
<keyword evidence="6" id="KW-0378">Hydrolase</keyword>
<dbReference type="InterPro" id="IPR031168">
    <property type="entry name" value="G_TrmE"/>
</dbReference>
<evidence type="ECO:0000256" key="3">
    <source>
        <dbReference type="ARBA" id="ARBA00022741"/>
    </source>
</evidence>
<comment type="similarity">
    <text evidence="1 6 7">Belongs to the TRAFAC class TrmE-Era-EngA-EngB-Septin-like GTPase superfamily. TrmE GTPase family.</text>
</comment>
<dbReference type="Gene3D" id="3.30.1360.120">
    <property type="entry name" value="Probable tRNA modification gtpase trme, domain 1"/>
    <property type="match status" value="1"/>
</dbReference>
<comment type="function">
    <text evidence="6">Exhibits a very high intrinsic GTPase hydrolysis rate. Involved in the addition of a carboxymethylaminomethyl (cmnm) group at the wobble position (U34) of certain tRNAs, forming tRNA-cmnm(5)s(2)U34.</text>
</comment>
<evidence type="ECO:0000256" key="5">
    <source>
        <dbReference type="ARBA" id="ARBA00023134"/>
    </source>
</evidence>
<feature type="binding site" evidence="6">
    <location>
        <begin position="222"/>
        <end position="227"/>
    </location>
    <ligand>
        <name>GTP</name>
        <dbReference type="ChEBI" id="CHEBI:37565"/>
    </ligand>
</feature>
<sequence length="447" mass="48460">MDTIVAVATAPGRGGVGVVRISGKKSAEIVTSICGKLPTPRYAKFTHFRDADNGVIDEGIALYFPGPASFTGEDVVELQGHGSPLVMDRLCQRAVELGARMARPGEFSERAFLNNKMDLAQAEAVADLIESSTEQAARSAMRSLQGDFSNRINDFLQELTHLRMYVEASIDFSDEEIDFLAEAQVDVQLQDLLKTLDGITGSAKQGRLLREGISVVLAGQPNAGKSSLHNQLAGHDAAIVTDVAGTTRDVLREQIHLGGLPLRISDTAGLHDATDDIVELEGIRRTQNELAQADHILLLIDDSKGLTEQDKKILAELPANKPLTIIRNKIDKSGHQTGLTEENGYPTLYLSAKSGDGLELLQQHLYQAVGFHPEEEGVFIARRRHLDALARARQSIVNGYDCLSGMGAGELLAEELRLAQQVLGEITGTFTTEDLLDHIFSSFCIGK</sequence>
<feature type="binding site" evidence="6">
    <location>
        <position position="116"/>
    </location>
    <ligand>
        <name>(6S)-5-formyl-5,6,7,8-tetrahydrofolate</name>
        <dbReference type="ChEBI" id="CHEBI:57457"/>
    </ligand>
</feature>
<keyword evidence="2 6" id="KW-0819">tRNA processing</keyword>
<dbReference type="NCBIfam" id="TIGR00231">
    <property type="entry name" value="small_GTP"/>
    <property type="match status" value="1"/>
</dbReference>
<proteinExistence type="inferred from homology"/>
<feature type="binding site" evidence="6">
    <location>
        <position position="241"/>
    </location>
    <ligand>
        <name>K(+)</name>
        <dbReference type="ChEBI" id="CHEBI:29103"/>
    </ligand>
</feature>
<keyword evidence="6" id="KW-0460">Magnesium</keyword>
<feature type="domain" description="TrmE-type G" evidence="8">
    <location>
        <begin position="212"/>
        <end position="370"/>
    </location>
</feature>
<dbReference type="InterPro" id="IPR027417">
    <property type="entry name" value="P-loop_NTPase"/>
</dbReference>
<dbReference type="InterPro" id="IPR005225">
    <property type="entry name" value="Small_GTP-bd"/>
</dbReference>
<dbReference type="InterPro" id="IPR018948">
    <property type="entry name" value="GTP-bd_TrmE_N"/>
</dbReference>
<feature type="binding site" evidence="6">
    <location>
        <position position="246"/>
    </location>
    <ligand>
        <name>K(+)</name>
        <dbReference type="ChEBI" id="CHEBI:29103"/>
    </ligand>
</feature>
<dbReference type="InterPro" id="IPR027266">
    <property type="entry name" value="TrmE/GcvT-like"/>
</dbReference>
<feature type="binding site" evidence="6">
    <location>
        <position position="77"/>
    </location>
    <ligand>
        <name>(6S)-5-formyl-5,6,7,8-tetrahydrofolate</name>
        <dbReference type="ChEBI" id="CHEBI:57457"/>
    </ligand>
</feature>